<dbReference type="Pfam" id="PF01757">
    <property type="entry name" value="Acyl_transf_3"/>
    <property type="match status" value="1"/>
</dbReference>
<dbReference type="Proteomes" id="UP000515275">
    <property type="component" value="Chromosome"/>
</dbReference>
<dbReference type="KEGG" id="cans:GP473_08945"/>
<dbReference type="AlphaFoldDB" id="A0A7G7YRD7"/>
<feature type="transmembrane region" description="Helical" evidence="1">
    <location>
        <begin position="219"/>
        <end position="237"/>
    </location>
</feature>
<dbReference type="InterPro" id="IPR002656">
    <property type="entry name" value="Acyl_transf_3_dom"/>
</dbReference>
<feature type="transmembrane region" description="Helical" evidence="1">
    <location>
        <begin position="57"/>
        <end position="77"/>
    </location>
</feature>
<proteinExistence type="predicted"/>
<keyword evidence="3" id="KW-0808">Transferase</keyword>
<dbReference type="EMBL" id="CP046883">
    <property type="protein sequence ID" value="QNH97057.1"/>
    <property type="molecule type" value="Genomic_DNA"/>
</dbReference>
<dbReference type="PANTHER" id="PTHR23028:SF53">
    <property type="entry name" value="ACYL_TRANSF_3 DOMAIN-CONTAINING PROTEIN"/>
    <property type="match status" value="1"/>
</dbReference>
<feature type="transmembrane region" description="Helical" evidence="1">
    <location>
        <begin position="157"/>
        <end position="178"/>
    </location>
</feature>
<feature type="domain" description="Acyltransferase 3" evidence="2">
    <location>
        <begin position="21"/>
        <end position="360"/>
    </location>
</feature>
<reference evidence="3 4" key="1">
    <citation type="submission" date="2019-12" db="EMBL/GenBank/DDBJ databases">
        <title>Corynebacterium sp. nov., isolated from feces of the Anser Albifrons in China.</title>
        <authorList>
            <person name="Liu Q."/>
        </authorList>
    </citation>
    <scope>NUCLEOTIDE SEQUENCE [LARGE SCALE GENOMIC DNA]</scope>
    <source>
        <strain evidence="3 4">23H37-10</strain>
    </source>
</reference>
<dbReference type="GO" id="GO:0016020">
    <property type="term" value="C:membrane"/>
    <property type="evidence" value="ECO:0007669"/>
    <property type="project" value="TreeGrafter"/>
</dbReference>
<dbReference type="PANTHER" id="PTHR23028">
    <property type="entry name" value="ACETYLTRANSFERASE"/>
    <property type="match status" value="1"/>
</dbReference>
<keyword evidence="3" id="KW-0012">Acyltransferase</keyword>
<keyword evidence="1" id="KW-0472">Membrane</keyword>
<organism evidence="3 4">
    <name type="scientific">Corynebacterium anserum</name>
    <dbReference type="NCBI Taxonomy" id="2684406"/>
    <lineage>
        <taxon>Bacteria</taxon>
        <taxon>Bacillati</taxon>
        <taxon>Actinomycetota</taxon>
        <taxon>Actinomycetes</taxon>
        <taxon>Mycobacteriales</taxon>
        <taxon>Corynebacteriaceae</taxon>
        <taxon>Corynebacterium</taxon>
    </lineage>
</organism>
<evidence type="ECO:0000259" key="2">
    <source>
        <dbReference type="Pfam" id="PF01757"/>
    </source>
</evidence>
<feature type="transmembrane region" description="Helical" evidence="1">
    <location>
        <begin position="279"/>
        <end position="299"/>
    </location>
</feature>
<dbReference type="GO" id="GO:0009103">
    <property type="term" value="P:lipopolysaccharide biosynthetic process"/>
    <property type="evidence" value="ECO:0007669"/>
    <property type="project" value="TreeGrafter"/>
</dbReference>
<keyword evidence="1" id="KW-0812">Transmembrane</keyword>
<feature type="transmembrane region" description="Helical" evidence="1">
    <location>
        <begin position="311"/>
        <end position="333"/>
    </location>
</feature>
<feature type="transmembrane region" description="Helical" evidence="1">
    <location>
        <begin position="98"/>
        <end position="119"/>
    </location>
</feature>
<dbReference type="GO" id="GO:0016747">
    <property type="term" value="F:acyltransferase activity, transferring groups other than amino-acyl groups"/>
    <property type="evidence" value="ECO:0007669"/>
    <property type="project" value="InterPro"/>
</dbReference>
<feature type="transmembrane region" description="Helical" evidence="1">
    <location>
        <begin position="25"/>
        <end position="45"/>
    </location>
</feature>
<gene>
    <name evidence="3" type="ORF">GP473_08945</name>
</gene>
<evidence type="ECO:0000256" key="1">
    <source>
        <dbReference type="SAM" id="Phobius"/>
    </source>
</evidence>
<feature type="transmembrane region" description="Helical" evidence="1">
    <location>
        <begin position="249"/>
        <end position="267"/>
    </location>
</feature>
<name>A0A7G7YRD7_9CORY</name>
<dbReference type="InterPro" id="IPR050879">
    <property type="entry name" value="Acyltransferase_3"/>
</dbReference>
<keyword evidence="1" id="KW-1133">Transmembrane helix</keyword>
<feature type="transmembrane region" description="Helical" evidence="1">
    <location>
        <begin position="345"/>
        <end position="363"/>
    </location>
</feature>
<evidence type="ECO:0000313" key="4">
    <source>
        <dbReference type="Proteomes" id="UP000515275"/>
    </source>
</evidence>
<protein>
    <submittedName>
        <fullName evidence="3">Acyltransferase family protein</fullName>
    </submittedName>
</protein>
<feature type="transmembrane region" description="Helical" evidence="1">
    <location>
        <begin position="190"/>
        <end position="207"/>
    </location>
</feature>
<sequence>MQTAAASTSSAPADAKRQVPELTSIRAIGAFGVLLTHAAFWTGHYTNDWSGRLHGRWEIGVTIFFVLSAFLLTGHWLGRLSDKDSPTTQQRPSIRRYFWHRVKRVLPAYWIVVTVAYLIHAGDEPTPTGAGFNGWLRSMTFTQTLEFGWVHPGLSQMWSMVVEVGFYLVLPLVGMAMWTVGKGRLKSVPVLAIIVAFGLIGPIWTVLSHHVESLPVVSRLWPMAYFDWFAAGMLLAYGRRVGWRVNLPVCWASAVSCFIISTTWYAGPATLVPDDVDQALWKTVLYGLSAAFFVAPVALNAQVSWLRHPALVWLGEISYEFFLVHVLVMDWAMTHMGYQTFQGSMFALTIVTAVVSIPLARGLRWLTDVMTGRPGPAKLWDKTVG</sequence>
<keyword evidence="4" id="KW-1185">Reference proteome</keyword>
<evidence type="ECO:0000313" key="3">
    <source>
        <dbReference type="EMBL" id="QNH97057.1"/>
    </source>
</evidence>
<accession>A0A7G7YRD7</accession>